<evidence type="ECO:0000313" key="11">
    <source>
        <dbReference type="Proteomes" id="UP001165121"/>
    </source>
</evidence>
<sequence length="371" mass="39549">MTHPSTGKLELVPGPSQMLPNVLSALGAACGSSDLAPAFWDDYLALERSLQQILHAESCSVAIQSGEAMLALWGALKSTLRAGDVVVCAANGLFGAGFADMARALGADVRVVECDWRKFVDVDALSAEICRSDPKLVTAVHCETPSGILNDLQGVGETVANHTTDGLFLVDFVSSAGGAPLDVDAWKIDLGLLGPHKALSGPPALAFTTVSEKAWKRVNDVKYVGYDALQPFYRAALQEPRLLPYTHNWQAIRAALVACENIKQEGGIEAVIRRHEEVSAFARREVQEKLGLKLYGDESAASPTVTAFELPDGCDWATLQVELRAHNLLVGGSYGPLAGKVLRLGHMGSQANREVVAKAIEIIGSALEKLK</sequence>
<keyword evidence="6 8" id="KW-0663">Pyridoxal phosphate</keyword>
<dbReference type="PANTHER" id="PTHR21152">
    <property type="entry name" value="AMINOTRANSFERASE CLASS V"/>
    <property type="match status" value="1"/>
</dbReference>
<dbReference type="OrthoDB" id="24581at2759"/>
<dbReference type="Gene3D" id="3.90.1150.10">
    <property type="entry name" value="Aspartate Aminotransferase, domain 1"/>
    <property type="match status" value="1"/>
</dbReference>
<gene>
    <name evidence="10" type="ORF">Pfra01_002915600</name>
</gene>
<evidence type="ECO:0000256" key="4">
    <source>
        <dbReference type="ARBA" id="ARBA00022576"/>
    </source>
</evidence>
<dbReference type="AlphaFoldDB" id="A0A9W6YNH5"/>
<reference evidence="10" key="1">
    <citation type="submission" date="2023-04" db="EMBL/GenBank/DDBJ databases">
        <title>Phytophthora fragariaefolia NBRC 109709.</title>
        <authorList>
            <person name="Ichikawa N."/>
            <person name="Sato H."/>
            <person name="Tonouchi N."/>
        </authorList>
    </citation>
    <scope>NUCLEOTIDE SEQUENCE</scope>
    <source>
        <strain evidence="10">NBRC 109709</strain>
    </source>
</reference>
<dbReference type="GO" id="GO:0005777">
    <property type="term" value="C:peroxisome"/>
    <property type="evidence" value="ECO:0007669"/>
    <property type="project" value="TreeGrafter"/>
</dbReference>
<dbReference type="Pfam" id="PF00266">
    <property type="entry name" value="Aminotran_5"/>
    <property type="match status" value="1"/>
</dbReference>
<evidence type="ECO:0000259" key="9">
    <source>
        <dbReference type="Pfam" id="PF00266"/>
    </source>
</evidence>
<dbReference type="EC" id="2.6.1.44" evidence="3"/>
<comment type="similarity">
    <text evidence="2">Belongs to the class-V pyridoxal-phosphate-dependent aminotransferase family.</text>
</comment>
<keyword evidence="4" id="KW-0032">Aminotransferase</keyword>
<comment type="caution">
    <text evidence="10">The sequence shown here is derived from an EMBL/GenBank/DDBJ whole genome shotgun (WGS) entry which is preliminary data.</text>
</comment>
<dbReference type="GO" id="GO:0004760">
    <property type="term" value="F:L-serine-pyruvate transaminase activity"/>
    <property type="evidence" value="ECO:0007669"/>
    <property type="project" value="TreeGrafter"/>
</dbReference>
<comment type="cofactor">
    <cofactor evidence="1 8">
        <name>pyridoxal 5'-phosphate</name>
        <dbReference type="ChEBI" id="CHEBI:597326"/>
    </cofactor>
</comment>
<dbReference type="GO" id="GO:0008453">
    <property type="term" value="F:alanine-glyoxylate transaminase activity"/>
    <property type="evidence" value="ECO:0007669"/>
    <property type="project" value="UniProtKB-EC"/>
</dbReference>
<evidence type="ECO:0000256" key="3">
    <source>
        <dbReference type="ARBA" id="ARBA00013049"/>
    </source>
</evidence>
<accession>A0A9W6YNH5</accession>
<dbReference type="InterPro" id="IPR015424">
    <property type="entry name" value="PyrdxlP-dep_Trfase"/>
</dbReference>
<dbReference type="GO" id="GO:0019265">
    <property type="term" value="P:glycine biosynthetic process, by transamination of glyoxylate"/>
    <property type="evidence" value="ECO:0007669"/>
    <property type="project" value="TreeGrafter"/>
</dbReference>
<evidence type="ECO:0000256" key="2">
    <source>
        <dbReference type="ARBA" id="ARBA00009236"/>
    </source>
</evidence>
<proteinExistence type="inferred from homology"/>
<protein>
    <recommendedName>
        <fullName evidence="3">alanine--glyoxylate transaminase</fullName>
        <ecNumber evidence="3">2.6.1.44</ecNumber>
    </recommendedName>
</protein>
<evidence type="ECO:0000256" key="5">
    <source>
        <dbReference type="ARBA" id="ARBA00022679"/>
    </source>
</evidence>
<dbReference type="InterPro" id="IPR000192">
    <property type="entry name" value="Aminotrans_V_dom"/>
</dbReference>
<keyword evidence="11" id="KW-1185">Reference proteome</keyword>
<evidence type="ECO:0000256" key="6">
    <source>
        <dbReference type="ARBA" id="ARBA00022898"/>
    </source>
</evidence>
<organism evidence="10 11">
    <name type="scientific">Phytophthora fragariaefolia</name>
    <dbReference type="NCBI Taxonomy" id="1490495"/>
    <lineage>
        <taxon>Eukaryota</taxon>
        <taxon>Sar</taxon>
        <taxon>Stramenopiles</taxon>
        <taxon>Oomycota</taxon>
        <taxon>Peronosporomycetes</taxon>
        <taxon>Peronosporales</taxon>
        <taxon>Peronosporaceae</taxon>
        <taxon>Phytophthora</taxon>
    </lineage>
</organism>
<dbReference type="PIRSF" id="PIRSF000524">
    <property type="entry name" value="SPT"/>
    <property type="match status" value="1"/>
</dbReference>
<evidence type="ECO:0000256" key="7">
    <source>
        <dbReference type="PIRSR" id="PIRSR000524-1"/>
    </source>
</evidence>
<evidence type="ECO:0000256" key="1">
    <source>
        <dbReference type="ARBA" id="ARBA00001933"/>
    </source>
</evidence>
<feature type="modified residue" description="N6-(pyridoxal phosphate)lysine" evidence="8">
    <location>
        <position position="197"/>
    </location>
</feature>
<evidence type="ECO:0000256" key="8">
    <source>
        <dbReference type="PIRSR" id="PIRSR000524-50"/>
    </source>
</evidence>
<feature type="domain" description="Aminotransferase class V" evidence="9">
    <location>
        <begin position="47"/>
        <end position="330"/>
    </location>
</feature>
<dbReference type="PANTHER" id="PTHR21152:SF24">
    <property type="entry name" value="ALANINE--GLYOXYLATE AMINOTRANSFERASE 1"/>
    <property type="match status" value="1"/>
</dbReference>
<dbReference type="InterPro" id="IPR015421">
    <property type="entry name" value="PyrdxlP-dep_Trfase_major"/>
</dbReference>
<evidence type="ECO:0000313" key="10">
    <source>
        <dbReference type="EMBL" id="GMG14619.1"/>
    </source>
</evidence>
<dbReference type="Gene3D" id="3.40.640.10">
    <property type="entry name" value="Type I PLP-dependent aspartate aminotransferase-like (Major domain)"/>
    <property type="match status" value="1"/>
</dbReference>
<feature type="binding site" evidence="7">
    <location>
        <position position="343"/>
    </location>
    <ligand>
        <name>substrate</name>
    </ligand>
</feature>
<dbReference type="SUPFAM" id="SSF53383">
    <property type="entry name" value="PLP-dependent transferases"/>
    <property type="match status" value="1"/>
</dbReference>
<dbReference type="InterPro" id="IPR015422">
    <property type="entry name" value="PyrdxlP-dep_Trfase_small"/>
</dbReference>
<dbReference type="Proteomes" id="UP001165121">
    <property type="component" value="Unassembled WGS sequence"/>
</dbReference>
<dbReference type="InterPro" id="IPR024169">
    <property type="entry name" value="SP_NH2Trfase/AEP_transaminase"/>
</dbReference>
<dbReference type="EMBL" id="BSXT01018853">
    <property type="protein sequence ID" value="GMG14619.1"/>
    <property type="molecule type" value="Genomic_DNA"/>
</dbReference>
<keyword evidence="5" id="KW-0808">Transferase</keyword>
<name>A0A9W6YNH5_9STRA</name>